<dbReference type="SUPFAM" id="SSF53335">
    <property type="entry name" value="S-adenosyl-L-methionine-dependent methyltransferases"/>
    <property type="match status" value="1"/>
</dbReference>
<dbReference type="CDD" id="cd02440">
    <property type="entry name" value="AdoMet_MTases"/>
    <property type="match status" value="1"/>
</dbReference>
<dbReference type="RefSeq" id="WP_382421441.1">
    <property type="nucleotide sequence ID" value="NZ_JBHSCW010000003.1"/>
</dbReference>
<protein>
    <submittedName>
        <fullName evidence="6">Class I SAM-dependent methyltransferase</fullName>
        <ecNumber evidence="6">2.1.1.-</ecNumber>
    </submittedName>
</protein>
<comment type="caution">
    <text evidence="6">The sequence shown here is derived from an EMBL/GenBank/DDBJ whole genome shotgun (WGS) entry which is preliminary data.</text>
</comment>
<name>A0ABV8UJS0_9PROT</name>
<keyword evidence="2 6" id="KW-0489">Methyltransferase</keyword>
<sequence>MHPAESTRNSGITAHYSRNGDLSPALARLLEDRKLPVTSETLRAFDQFHTRGHRATSELADLTNLHSGQTLLDIGCGIGGPVRQAAHDHNVRAVGLDLTEAYCRAARRITDWLEPPVSARFLCGDATRQPFSDAAFDVIWLQHTGMNIADKPALYREIFRVLRSGGALGIHEITAGERQDVIYPTPWAQHAEQSYLVPPAVLRDLIDGAGFEEERWLDKTSDTRTTQKNLETQSKQDQAVGAAAILGPEFMDMARNLRRNLDSARLAVIMAVFRKPA</sequence>
<comment type="pathway">
    <text evidence="1">Lipid metabolism.</text>
</comment>
<proteinExistence type="predicted"/>
<dbReference type="EMBL" id="JBHSCW010000003">
    <property type="protein sequence ID" value="MFC4351101.1"/>
    <property type="molecule type" value="Genomic_DNA"/>
</dbReference>
<evidence type="ECO:0000313" key="6">
    <source>
        <dbReference type="EMBL" id="MFC4351101.1"/>
    </source>
</evidence>
<dbReference type="GO" id="GO:0032259">
    <property type="term" value="P:methylation"/>
    <property type="evidence" value="ECO:0007669"/>
    <property type="project" value="UniProtKB-KW"/>
</dbReference>
<dbReference type="PANTHER" id="PTHR44307">
    <property type="entry name" value="PHOSPHOETHANOLAMINE METHYLTRANSFERASE"/>
    <property type="match status" value="1"/>
</dbReference>
<evidence type="ECO:0000256" key="2">
    <source>
        <dbReference type="ARBA" id="ARBA00022603"/>
    </source>
</evidence>
<dbReference type="InterPro" id="IPR029063">
    <property type="entry name" value="SAM-dependent_MTases_sf"/>
</dbReference>
<reference evidence="7" key="1">
    <citation type="journal article" date="2019" name="Int. J. Syst. Evol. Microbiol.">
        <title>The Global Catalogue of Microorganisms (GCM) 10K type strain sequencing project: providing services to taxonomists for standard genome sequencing and annotation.</title>
        <authorList>
            <consortium name="The Broad Institute Genomics Platform"/>
            <consortium name="The Broad Institute Genome Sequencing Center for Infectious Disease"/>
            <person name="Wu L."/>
            <person name="Ma J."/>
        </authorList>
    </citation>
    <scope>NUCLEOTIDE SEQUENCE [LARGE SCALE GENOMIC DNA]</scope>
    <source>
        <strain evidence="7">CECT 8472</strain>
    </source>
</reference>
<dbReference type="EC" id="2.1.1.-" evidence="6"/>
<dbReference type="Pfam" id="PF08241">
    <property type="entry name" value="Methyltransf_11"/>
    <property type="match status" value="1"/>
</dbReference>
<evidence type="ECO:0000256" key="4">
    <source>
        <dbReference type="ARBA" id="ARBA00025707"/>
    </source>
</evidence>
<dbReference type="Gene3D" id="3.40.50.150">
    <property type="entry name" value="Vaccinia Virus protein VP39"/>
    <property type="match status" value="1"/>
</dbReference>
<keyword evidence="7" id="KW-1185">Reference proteome</keyword>
<gene>
    <name evidence="6" type="ORF">ACFOW6_06040</name>
</gene>
<feature type="domain" description="Methyltransferase type 11" evidence="5">
    <location>
        <begin position="72"/>
        <end position="168"/>
    </location>
</feature>
<evidence type="ECO:0000259" key="5">
    <source>
        <dbReference type="Pfam" id="PF08241"/>
    </source>
</evidence>
<dbReference type="PANTHER" id="PTHR44307:SF2">
    <property type="entry name" value="PHOSPHOETHANOLAMINE METHYLTRANSFERASE ISOFORM X1"/>
    <property type="match status" value="1"/>
</dbReference>
<dbReference type="InterPro" id="IPR013216">
    <property type="entry name" value="Methyltransf_11"/>
</dbReference>
<accession>A0ABV8UJS0</accession>
<evidence type="ECO:0000313" key="7">
    <source>
        <dbReference type="Proteomes" id="UP001595799"/>
    </source>
</evidence>
<organism evidence="6 7">
    <name type="scientific">Fodinicurvata halophila</name>
    <dbReference type="NCBI Taxonomy" id="1419723"/>
    <lineage>
        <taxon>Bacteria</taxon>
        <taxon>Pseudomonadati</taxon>
        <taxon>Pseudomonadota</taxon>
        <taxon>Alphaproteobacteria</taxon>
        <taxon>Rhodospirillales</taxon>
        <taxon>Rhodovibrionaceae</taxon>
        <taxon>Fodinicurvata</taxon>
    </lineage>
</organism>
<comment type="pathway">
    <text evidence="4">Phospholipid metabolism.</text>
</comment>
<dbReference type="GO" id="GO:0008168">
    <property type="term" value="F:methyltransferase activity"/>
    <property type="evidence" value="ECO:0007669"/>
    <property type="project" value="UniProtKB-KW"/>
</dbReference>
<keyword evidence="3 6" id="KW-0808">Transferase</keyword>
<evidence type="ECO:0000256" key="1">
    <source>
        <dbReference type="ARBA" id="ARBA00005189"/>
    </source>
</evidence>
<evidence type="ECO:0000256" key="3">
    <source>
        <dbReference type="ARBA" id="ARBA00022679"/>
    </source>
</evidence>
<dbReference type="Proteomes" id="UP001595799">
    <property type="component" value="Unassembled WGS sequence"/>
</dbReference>